<proteinExistence type="predicted"/>
<sequence length="119" mass="13281">LDASGYRQAGELTDEETGLSVSSASSNDEEDPMALTTSPESTDQIQSPEDLLAHQLSGQCHTSFDLTYWQELDDDPWSNNTTPMDYTNRLVAHLEEVVFDLGCFFLIDSQSDDRGKEKE</sequence>
<dbReference type="AlphaFoldDB" id="A0A183BD56"/>
<accession>A0A183BD56</accession>
<evidence type="ECO:0000256" key="1">
    <source>
        <dbReference type="SAM" id="MobiDB-lite"/>
    </source>
</evidence>
<organism evidence="2">
    <name type="scientific">Echinostoma caproni</name>
    <dbReference type="NCBI Taxonomy" id="27848"/>
    <lineage>
        <taxon>Eukaryota</taxon>
        <taxon>Metazoa</taxon>
        <taxon>Spiralia</taxon>
        <taxon>Lophotrochozoa</taxon>
        <taxon>Platyhelminthes</taxon>
        <taxon>Trematoda</taxon>
        <taxon>Digenea</taxon>
        <taxon>Plagiorchiida</taxon>
        <taxon>Echinostomata</taxon>
        <taxon>Echinostomatoidea</taxon>
        <taxon>Echinostomatidae</taxon>
        <taxon>Echinostoma</taxon>
    </lineage>
</organism>
<reference evidence="2" key="1">
    <citation type="submission" date="2016-06" db="UniProtKB">
        <authorList>
            <consortium name="WormBaseParasite"/>
        </authorList>
    </citation>
    <scope>IDENTIFICATION</scope>
</reference>
<name>A0A183BD56_9TREM</name>
<dbReference type="WBParaSite" id="ECPE_0001718501-mRNA-1">
    <property type="protein sequence ID" value="ECPE_0001718501-mRNA-1"/>
    <property type="gene ID" value="ECPE_0001718501"/>
</dbReference>
<evidence type="ECO:0000313" key="2">
    <source>
        <dbReference type="WBParaSite" id="ECPE_0001718501-mRNA-1"/>
    </source>
</evidence>
<feature type="region of interest" description="Disordered" evidence="1">
    <location>
        <begin position="1"/>
        <end position="56"/>
    </location>
</feature>
<feature type="compositionally biased region" description="Polar residues" evidence="1">
    <location>
        <begin position="35"/>
        <end position="47"/>
    </location>
</feature>
<protein>
    <submittedName>
        <fullName evidence="2">WWE domain-containing protein</fullName>
    </submittedName>
</protein>